<name>A0ABR2LVF4_9ASPA</name>
<sequence length="59" mass="6167">MNSDSSRKGSIIGGGVDGRNQCSTTGGWISPESAANEPDLVSQDHVLKKCQKEYPSATA</sequence>
<proteinExistence type="predicted"/>
<feature type="region of interest" description="Disordered" evidence="1">
    <location>
        <begin position="1"/>
        <end position="41"/>
    </location>
</feature>
<dbReference type="EMBL" id="JBBWWR010000015">
    <property type="protein sequence ID" value="KAK8950217.1"/>
    <property type="molecule type" value="Genomic_DNA"/>
</dbReference>
<evidence type="ECO:0000313" key="3">
    <source>
        <dbReference type="Proteomes" id="UP001412067"/>
    </source>
</evidence>
<keyword evidence="3" id="KW-1185">Reference proteome</keyword>
<accession>A0ABR2LVF4</accession>
<gene>
    <name evidence="2" type="ORF">KSP40_PGU000953</name>
</gene>
<evidence type="ECO:0000313" key="2">
    <source>
        <dbReference type="EMBL" id="KAK8950217.1"/>
    </source>
</evidence>
<evidence type="ECO:0000256" key="1">
    <source>
        <dbReference type="SAM" id="MobiDB-lite"/>
    </source>
</evidence>
<reference evidence="2 3" key="1">
    <citation type="journal article" date="2022" name="Nat. Plants">
        <title>Genomes of leafy and leafless Platanthera orchids illuminate the evolution of mycoheterotrophy.</title>
        <authorList>
            <person name="Li M.H."/>
            <person name="Liu K.W."/>
            <person name="Li Z."/>
            <person name="Lu H.C."/>
            <person name="Ye Q.L."/>
            <person name="Zhang D."/>
            <person name="Wang J.Y."/>
            <person name="Li Y.F."/>
            <person name="Zhong Z.M."/>
            <person name="Liu X."/>
            <person name="Yu X."/>
            <person name="Liu D.K."/>
            <person name="Tu X.D."/>
            <person name="Liu B."/>
            <person name="Hao Y."/>
            <person name="Liao X.Y."/>
            <person name="Jiang Y.T."/>
            <person name="Sun W.H."/>
            <person name="Chen J."/>
            <person name="Chen Y.Q."/>
            <person name="Ai Y."/>
            <person name="Zhai J.W."/>
            <person name="Wu S.S."/>
            <person name="Zhou Z."/>
            <person name="Hsiao Y.Y."/>
            <person name="Wu W.L."/>
            <person name="Chen Y.Y."/>
            <person name="Lin Y.F."/>
            <person name="Hsu J.L."/>
            <person name="Li C.Y."/>
            <person name="Wang Z.W."/>
            <person name="Zhao X."/>
            <person name="Zhong W.Y."/>
            <person name="Ma X.K."/>
            <person name="Ma L."/>
            <person name="Huang J."/>
            <person name="Chen G.Z."/>
            <person name="Huang M.Z."/>
            <person name="Huang L."/>
            <person name="Peng D.H."/>
            <person name="Luo Y.B."/>
            <person name="Zou S.Q."/>
            <person name="Chen S.P."/>
            <person name="Lan S."/>
            <person name="Tsai W.C."/>
            <person name="Van de Peer Y."/>
            <person name="Liu Z.J."/>
        </authorList>
    </citation>
    <scope>NUCLEOTIDE SEQUENCE [LARGE SCALE GENOMIC DNA]</scope>
    <source>
        <strain evidence="2">Lor288</strain>
    </source>
</reference>
<dbReference type="Proteomes" id="UP001412067">
    <property type="component" value="Unassembled WGS sequence"/>
</dbReference>
<protein>
    <submittedName>
        <fullName evidence="2">Uncharacterized protein</fullName>
    </submittedName>
</protein>
<organism evidence="2 3">
    <name type="scientific">Platanthera guangdongensis</name>
    <dbReference type="NCBI Taxonomy" id="2320717"/>
    <lineage>
        <taxon>Eukaryota</taxon>
        <taxon>Viridiplantae</taxon>
        <taxon>Streptophyta</taxon>
        <taxon>Embryophyta</taxon>
        <taxon>Tracheophyta</taxon>
        <taxon>Spermatophyta</taxon>
        <taxon>Magnoliopsida</taxon>
        <taxon>Liliopsida</taxon>
        <taxon>Asparagales</taxon>
        <taxon>Orchidaceae</taxon>
        <taxon>Orchidoideae</taxon>
        <taxon>Orchideae</taxon>
        <taxon>Orchidinae</taxon>
        <taxon>Platanthera</taxon>
    </lineage>
</organism>
<comment type="caution">
    <text evidence="2">The sequence shown here is derived from an EMBL/GenBank/DDBJ whole genome shotgun (WGS) entry which is preliminary data.</text>
</comment>